<dbReference type="EMBL" id="BMAQ01000023">
    <property type="protein sequence ID" value="GFR38712.1"/>
    <property type="molecule type" value="Genomic_DNA"/>
</dbReference>
<evidence type="ECO:0000256" key="5">
    <source>
        <dbReference type="ARBA" id="ARBA00034531"/>
    </source>
</evidence>
<evidence type="ECO:0000256" key="7">
    <source>
        <dbReference type="ARBA" id="ARBA00048696"/>
    </source>
</evidence>
<organism evidence="10 11">
    <name type="scientific">Insulibacter thermoxylanivorax</name>
    <dbReference type="NCBI Taxonomy" id="2749268"/>
    <lineage>
        <taxon>Bacteria</taxon>
        <taxon>Bacillati</taxon>
        <taxon>Bacillota</taxon>
        <taxon>Bacilli</taxon>
        <taxon>Bacillales</taxon>
        <taxon>Paenibacillaceae</taxon>
        <taxon>Insulibacter</taxon>
    </lineage>
</organism>
<feature type="domain" description="Fido" evidence="9">
    <location>
        <begin position="60"/>
        <end position="198"/>
    </location>
</feature>
<evidence type="ECO:0000259" key="9">
    <source>
        <dbReference type="PROSITE" id="PS51459"/>
    </source>
</evidence>
<reference evidence="10" key="1">
    <citation type="submission" date="2020-08" db="EMBL/GenBank/DDBJ databases">
        <authorList>
            <person name="Uke A."/>
            <person name="Chhe C."/>
            <person name="Baramee S."/>
            <person name="Kosugi A."/>
        </authorList>
    </citation>
    <scope>NUCLEOTIDE SEQUENCE</scope>
    <source>
        <strain evidence="10">DA-C8</strain>
    </source>
</reference>
<evidence type="ECO:0000256" key="3">
    <source>
        <dbReference type="ARBA" id="ARBA00022741"/>
    </source>
</evidence>
<feature type="region of interest" description="Disordered" evidence="8">
    <location>
        <begin position="217"/>
        <end position="239"/>
    </location>
</feature>
<dbReference type="Proteomes" id="UP000654993">
    <property type="component" value="Unassembled WGS sequence"/>
</dbReference>
<dbReference type="InterPro" id="IPR003812">
    <property type="entry name" value="Fido"/>
</dbReference>
<dbReference type="PROSITE" id="PS51459">
    <property type="entry name" value="FIDO"/>
    <property type="match status" value="1"/>
</dbReference>
<dbReference type="PANTHER" id="PTHR39560">
    <property type="entry name" value="PROTEIN ADENYLYLTRANSFERASE FIC-RELATED"/>
    <property type="match status" value="1"/>
</dbReference>
<dbReference type="InterPro" id="IPR036597">
    <property type="entry name" value="Fido-like_dom_sf"/>
</dbReference>
<comment type="caution">
    <text evidence="10">The sequence shown here is derived from an EMBL/GenBank/DDBJ whole genome shotgun (WGS) entry which is preliminary data.</text>
</comment>
<evidence type="ECO:0000256" key="2">
    <source>
        <dbReference type="ARBA" id="ARBA00022695"/>
    </source>
</evidence>
<dbReference type="GO" id="GO:0051302">
    <property type="term" value="P:regulation of cell division"/>
    <property type="evidence" value="ECO:0007669"/>
    <property type="project" value="TreeGrafter"/>
</dbReference>
<evidence type="ECO:0000256" key="8">
    <source>
        <dbReference type="SAM" id="MobiDB-lite"/>
    </source>
</evidence>
<dbReference type="GO" id="GO:0070733">
    <property type="term" value="F:AMPylase activity"/>
    <property type="evidence" value="ECO:0007669"/>
    <property type="project" value="UniProtKB-EC"/>
</dbReference>
<proteinExistence type="predicted"/>
<evidence type="ECO:0000313" key="11">
    <source>
        <dbReference type="Proteomes" id="UP000654993"/>
    </source>
</evidence>
<evidence type="ECO:0000256" key="6">
    <source>
        <dbReference type="ARBA" id="ARBA00047939"/>
    </source>
</evidence>
<evidence type="ECO:0000256" key="4">
    <source>
        <dbReference type="ARBA" id="ARBA00022840"/>
    </source>
</evidence>
<keyword evidence="1 10" id="KW-0808">Transferase</keyword>
<dbReference type="PANTHER" id="PTHR39560:SF1">
    <property type="entry name" value="PROTEIN ADENYLYLTRANSFERASE FIC-RELATED"/>
    <property type="match status" value="1"/>
</dbReference>
<dbReference type="EC" id="2.7.7.108" evidence="5"/>
<protein>
    <recommendedName>
        <fullName evidence="5">protein adenylyltransferase</fullName>
        <ecNumber evidence="5">2.7.7.108</ecNumber>
    </recommendedName>
</protein>
<dbReference type="AlphaFoldDB" id="A0A916QHZ2"/>
<dbReference type="GO" id="GO:0005524">
    <property type="term" value="F:ATP binding"/>
    <property type="evidence" value="ECO:0007669"/>
    <property type="project" value="UniProtKB-KW"/>
</dbReference>
<evidence type="ECO:0000256" key="1">
    <source>
        <dbReference type="ARBA" id="ARBA00022679"/>
    </source>
</evidence>
<dbReference type="SUPFAM" id="SSF140931">
    <property type="entry name" value="Fic-like"/>
    <property type="match status" value="1"/>
</dbReference>
<dbReference type="Gene3D" id="1.10.3290.10">
    <property type="entry name" value="Fido-like domain"/>
    <property type="match status" value="1"/>
</dbReference>
<keyword evidence="11" id="KW-1185">Reference proteome</keyword>
<name>A0A916QHZ2_9BACL</name>
<accession>A0A916QHZ2</accession>
<dbReference type="Pfam" id="PF02661">
    <property type="entry name" value="Fic"/>
    <property type="match status" value="1"/>
</dbReference>
<gene>
    <name evidence="10" type="ORF">PRECH8_20080</name>
</gene>
<evidence type="ECO:0000313" key="10">
    <source>
        <dbReference type="EMBL" id="GFR38712.1"/>
    </source>
</evidence>
<sequence length="239" mass="28130">MMHFNRSKQEENIYLSYHYPGMNVLKNKLDLRDPKDLEAAELYFTEERLSQPLPKEARELTYEGFLALHKHIFQDLYDWAGKPRNYTTGRGPIPFARPENIETWMRQQFKKLEEYNFLRGLSKDEFAEKAAEIVNEINAAHPFIEGNGRTQRVWLGILAEQAGYKLVLTNQDRERWYEASRIGFEKVDHKPMAALIRECLDREPQLMKEKRSIADRVNGAVKQAAEKQITSKKRDDLVR</sequence>
<keyword evidence="2" id="KW-0548">Nucleotidyltransferase</keyword>
<keyword evidence="4" id="KW-0067">ATP-binding</keyword>
<reference evidence="10" key="2">
    <citation type="journal article" date="2021" name="Data Brief">
        <title>Draft genome sequence data of the facultative, thermophilic, xylanolytic bacterium Paenibacillus sp. strain DA-C8.</title>
        <authorList>
            <person name="Chhe C."/>
            <person name="Uke A."/>
            <person name="Baramee S."/>
            <person name="Ungkulpasvich U."/>
            <person name="Tachaapaikoon C."/>
            <person name="Pason P."/>
            <person name="Waeonukul R."/>
            <person name="Ratanakhanokchai K."/>
            <person name="Kosugi A."/>
        </authorList>
    </citation>
    <scope>NUCLEOTIDE SEQUENCE</scope>
    <source>
        <strain evidence="10">DA-C8</strain>
    </source>
</reference>
<comment type="catalytic activity">
    <reaction evidence="7">
        <text>L-tyrosyl-[protein] + ATP = O-(5'-adenylyl)-L-tyrosyl-[protein] + diphosphate</text>
        <dbReference type="Rhea" id="RHEA:54288"/>
        <dbReference type="Rhea" id="RHEA-COMP:10136"/>
        <dbReference type="Rhea" id="RHEA-COMP:13846"/>
        <dbReference type="ChEBI" id="CHEBI:30616"/>
        <dbReference type="ChEBI" id="CHEBI:33019"/>
        <dbReference type="ChEBI" id="CHEBI:46858"/>
        <dbReference type="ChEBI" id="CHEBI:83624"/>
        <dbReference type="EC" id="2.7.7.108"/>
    </reaction>
</comment>
<keyword evidence="3" id="KW-0547">Nucleotide-binding</keyword>
<comment type="catalytic activity">
    <reaction evidence="6">
        <text>L-threonyl-[protein] + ATP = 3-O-(5'-adenylyl)-L-threonyl-[protein] + diphosphate</text>
        <dbReference type="Rhea" id="RHEA:54292"/>
        <dbReference type="Rhea" id="RHEA-COMP:11060"/>
        <dbReference type="Rhea" id="RHEA-COMP:13847"/>
        <dbReference type="ChEBI" id="CHEBI:30013"/>
        <dbReference type="ChEBI" id="CHEBI:30616"/>
        <dbReference type="ChEBI" id="CHEBI:33019"/>
        <dbReference type="ChEBI" id="CHEBI:138113"/>
        <dbReference type="EC" id="2.7.7.108"/>
    </reaction>
</comment>